<dbReference type="PROSITE" id="PS50011">
    <property type="entry name" value="PROTEIN_KINASE_DOM"/>
    <property type="match status" value="1"/>
</dbReference>
<keyword evidence="2" id="KW-0723">Serine/threonine-protein kinase</keyword>
<dbReference type="GO" id="GO:0005524">
    <property type="term" value="F:ATP binding"/>
    <property type="evidence" value="ECO:0007669"/>
    <property type="project" value="UniProtKB-KW"/>
</dbReference>
<evidence type="ECO:0000256" key="5">
    <source>
        <dbReference type="ARBA" id="ARBA00022777"/>
    </source>
</evidence>
<comment type="catalytic activity">
    <reaction evidence="10">
        <text>L-seryl-[protein] + ATP = O-phospho-L-seryl-[protein] + ADP + H(+)</text>
        <dbReference type="Rhea" id="RHEA:17989"/>
        <dbReference type="Rhea" id="RHEA-COMP:9863"/>
        <dbReference type="Rhea" id="RHEA-COMP:11604"/>
        <dbReference type="ChEBI" id="CHEBI:15378"/>
        <dbReference type="ChEBI" id="CHEBI:29999"/>
        <dbReference type="ChEBI" id="CHEBI:30616"/>
        <dbReference type="ChEBI" id="CHEBI:83421"/>
        <dbReference type="ChEBI" id="CHEBI:456216"/>
        <dbReference type="EC" id="2.7.11.1"/>
    </reaction>
    <physiologicalReaction direction="left-to-right" evidence="10">
        <dbReference type="Rhea" id="RHEA:17990"/>
    </physiologicalReaction>
</comment>
<dbReference type="EC" id="2.7.11.1" evidence="1"/>
<dbReference type="PROSITE" id="PS00108">
    <property type="entry name" value="PROTEIN_KINASE_ST"/>
    <property type="match status" value="1"/>
</dbReference>
<evidence type="ECO:0000313" key="13">
    <source>
        <dbReference type="EMBL" id="KAF9742875.1"/>
    </source>
</evidence>
<dbReference type="Pfam" id="PF00069">
    <property type="entry name" value="Pkinase"/>
    <property type="match status" value="1"/>
</dbReference>
<reference evidence="13" key="1">
    <citation type="submission" date="2020-10" db="EMBL/GenBank/DDBJ databases">
        <title>High-Quality Genome Resource of Clonostachys rosea strain S41 by Oxford Nanopore Long-Read Sequencing.</title>
        <authorList>
            <person name="Wang H."/>
        </authorList>
    </citation>
    <scope>NUCLEOTIDE SEQUENCE</scope>
    <source>
        <strain evidence="13">S41</strain>
    </source>
</reference>
<comment type="similarity">
    <text evidence="8">Belongs to the protein kinase superfamily. Ser/Thr protein kinase family. GCN2 subfamily.</text>
</comment>
<evidence type="ECO:0000256" key="9">
    <source>
        <dbReference type="ARBA" id="ARBA00048659"/>
    </source>
</evidence>
<evidence type="ECO:0000256" key="3">
    <source>
        <dbReference type="ARBA" id="ARBA00022679"/>
    </source>
</evidence>
<dbReference type="SMART" id="SM00220">
    <property type="entry name" value="S_TKc"/>
    <property type="match status" value="1"/>
</dbReference>
<gene>
    <name evidence="13" type="ORF">IM811_007057</name>
</gene>
<dbReference type="InterPro" id="IPR050339">
    <property type="entry name" value="CC_SR_Kinase"/>
</dbReference>
<accession>A0A8H7K4C7</accession>
<evidence type="ECO:0000256" key="4">
    <source>
        <dbReference type="ARBA" id="ARBA00022741"/>
    </source>
</evidence>
<evidence type="ECO:0000313" key="14">
    <source>
        <dbReference type="Proteomes" id="UP000616885"/>
    </source>
</evidence>
<evidence type="ECO:0000256" key="11">
    <source>
        <dbReference type="SAM" id="MobiDB-lite"/>
    </source>
</evidence>
<dbReference type="GO" id="GO:0017148">
    <property type="term" value="P:negative regulation of translation"/>
    <property type="evidence" value="ECO:0007669"/>
    <property type="project" value="UniProtKB-KW"/>
</dbReference>
<dbReference type="GO" id="GO:0005737">
    <property type="term" value="C:cytoplasm"/>
    <property type="evidence" value="ECO:0007669"/>
    <property type="project" value="TreeGrafter"/>
</dbReference>
<keyword evidence="7" id="KW-0652">Protein synthesis inhibitor</keyword>
<evidence type="ECO:0000259" key="12">
    <source>
        <dbReference type="PROSITE" id="PS50011"/>
    </source>
</evidence>
<evidence type="ECO:0000256" key="10">
    <source>
        <dbReference type="ARBA" id="ARBA00048977"/>
    </source>
</evidence>
<evidence type="ECO:0000256" key="6">
    <source>
        <dbReference type="ARBA" id="ARBA00022840"/>
    </source>
</evidence>
<sequence>MSKIEGRLVSFGRPQDRHDIVLPQRGFPWAEYCYFDVNLASHAIMLHDVSPRRGTRLFRHLPDQRGGYTLSTDELDNSLSVRSCVVLPNEQYTLTIRNMKFLLIPVERSPIELKNFVATVPESYKNMATTTYLPPETNKDKEGPSESQTSHRLHSAHATIRHQFVKELGSGGEAVVNQYINLQDGNYYAGKIISLLKNGDEVPDHGQNSDNGHADALKKRVSEEVRALSKMRHDNVIVYNYTQGWETNHELRIFMPLYGTTLRKLLPDSHKRASGDWRFRVDRMIKDISSALEYIHEKDCLHRDLKPDNILVSSQSFCLTDFGMASFSTGNRKTESLPVKRGHTWQYAAPEVLRKKETRPLPSI</sequence>
<dbReference type="PANTHER" id="PTHR11042">
    <property type="entry name" value="EUKARYOTIC TRANSLATION INITIATION FACTOR 2-ALPHA KINASE EIF2-ALPHA KINASE -RELATED"/>
    <property type="match status" value="1"/>
</dbReference>
<dbReference type="InterPro" id="IPR008271">
    <property type="entry name" value="Ser/Thr_kinase_AS"/>
</dbReference>
<evidence type="ECO:0000256" key="7">
    <source>
        <dbReference type="ARBA" id="ARBA00023193"/>
    </source>
</evidence>
<dbReference type="PANTHER" id="PTHR11042:SF160">
    <property type="entry name" value="EUKARYOTIC TRANSLATION INITIATION FACTOR 2-ALPHA KINASE 1"/>
    <property type="match status" value="1"/>
</dbReference>
<dbReference type="Gene3D" id="1.10.510.10">
    <property type="entry name" value="Transferase(Phosphotransferase) domain 1"/>
    <property type="match status" value="1"/>
</dbReference>
<keyword evidence="4" id="KW-0547">Nucleotide-binding</keyword>
<dbReference type="GO" id="GO:0005634">
    <property type="term" value="C:nucleus"/>
    <property type="evidence" value="ECO:0007669"/>
    <property type="project" value="TreeGrafter"/>
</dbReference>
<protein>
    <recommendedName>
        <fullName evidence="1">non-specific serine/threonine protein kinase</fullName>
        <ecNumber evidence="1">2.7.11.1</ecNumber>
    </recommendedName>
</protein>
<dbReference type="InterPro" id="IPR011009">
    <property type="entry name" value="Kinase-like_dom_sf"/>
</dbReference>
<keyword evidence="5" id="KW-0418">Kinase</keyword>
<evidence type="ECO:0000256" key="8">
    <source>
        <dbReference type="ARBA" id="ARBA00037982"/>
    </source>
</evidence>
<dbReference type="Proteomes" id="UP000616885">
    <property type="component" value="Unassembled WGS sequence"/>
</dbReference>
<feature type="domain" description="Protein kinase" evidence="12">
    <location>
        <begin position="162"/>
        <end position="364"/>
    </location>
</feature>
<organism evidence="13 14">
    <name type="scientific">Bionectria ochroleuca</name>
    <name type="common">Gliocladium roseum</name>
    <dbReference type="NCBI Taxonomy" id="29856"/>
    <lineage>
        <taxon>Eukaryota</taxon>
        <taxon>Fungi</taxon>
        <taxon>Dikarya</taxon>
        <taxon>Ascomycota</taxon>
        <taxon>Pezizomycotina</taxon>
        <taxon>Sordariomycetes</taxon>
        <taxon>Hypocreomycetidae</taxon>
        <taxon>Hypocreales</taxon>
        <taxon>Bionectriaceae</taxon>
        <taxon>Clonostachys</taxon>
    </lineage>
</organism>
<comment type="catalytic activity">
    <reaction evidence="9">
        <text>L-threonyl-[protein] + ATP = O-phospho-L-threonyl-[protein] + ADP + H(+)</text>
        <dbReference type="Rhea" id="RHEA:46608"/>
        <dbReference type="Rhea" id="RHEA-COMP:11060"/>
        <dbReference type="Rhea" id="RHEA-COMP:11605"/>
        <dbReference type="ChEBI" id="CHEBI:15378"/>
        <dbReference type="ChEBI" id="CHEBI:30013"/>
        <dbReference type="ChEBI" id="CHEBI:30616"/>
        <dbReference type="ChEBI" id="CHEBI:61977"/>
        <dbReference type="ChEBI" id="CHEBI:456216"/>
        <dbReference type="EC" id="2.7.11.1"/>
    </reaction>
    <physiologicalReaction direction="left-to-right" evidence="9">
        <dbReference type="Rhea" id="RHEA:46609"/>
    </physiologicalReaction>
</comment>
<keyword evidence="3" id="KW-0808">Transferase</keyword>
<dbReference type="SUPFAM" id="SSF56112">
    <property type="entry name" value="Protein kinase-like (PK-like)"/>
    <property type="match status" value="1"/>
</dbReference>
<comment type="caution">
    <text evidence="13">The sequence shown here is derived from an EMBL/GenBank/DDBJ whole genome shotgun (WGS) entry which is preliminary data.</text>
</comment>
<proteinExistence type="inferred from homology"/>
<evidence type="ECO:0000256" key="1">
    <source>
        <dbReference type="ARBA" id="ARBA00012513"/>
    </source>
</evidence>
<name>A0A8H7K4C7_BIOOC</name>
<evidence type="ECO:0000256" key="2">
    <source>
        <dbReference type="ARBA" id="ARBA00022527"/>
    </source>
</evidence>
<feature type="region of interest" description="Disordered" evidence="11">
    <location>
        <begin position="130"/>
        <end position="154"/>
    </location>
</feature>
<dbReference type="InterPro" id="IPR000719">
    <property type="entry name" value="Prot_kinase_dom"/>
</dbReference>
<dbReference type="EMBL" id="JADCTT010000019">
    <property type="protein sequence ID" value="KAF9742875.1"/>
    <property type="molecule type" value="Genomic_DNA"/>
</dbReference>
<dbReference type="GO" id="GO:0004694">
    <property type="term" value="F:eukaryotic translation initiation factor 2alpha kinase activity"/>
    <property type="evidence" value="ECO:0007669"/>
    <property type="project" value="TreeGrafter"/>
</dbReference>
<dbReference type="AlphaFoldDB" id="A0A8H7K4C7"/>
<dbReference type="CDD" id="cd00180">
    <property type="entry name" value="PKc"/>
    <property type="match status" value="1"/>
</dbReference>
<keyword evidence="6" id="KW-0067">ATP-binding</keyword>